<dbReference type="Gene3D" id="2.115.10.20">
    <property type="entry name" value="Glycosyl hydrolase domain, family 43"/>
    <property type="match status" value="1"/>
</dbReference>
<dbReference type="EMBL" id="RKLQ01000002">
    <property type="protein sequence ID" value="MBX0304119.1"/>
    <property type="molecule type" value="Genomic_DNA"/>
</dbReference>
<dbReference type="InterPro" id="IPR006710">
    <property type="entry name" value="Glyco_hydro_43"/>
</dbReference>
<dbReference type="PANTHER" id="PTHR43301:SF3">
    <property type="entry name" value="ARABINAN ENDO-1,5-ALPHA-L-ARABINOSIDASE A-RELATED"/>
    <property type="match status" value="1"/>
</dbReference>
<protein>
    <submittedName>
        <fullName evidence="6">Family 43 glycosylhydrolase</fullName>
    </submittedName>
</protein>
<keyword evidence="3" id="KW-0378">Hydrolase</keyword>
<evidence type="ECO:0000256" key="5">
    <source>
        <dbReference type="SAM" id="MobiDB-lite"/>
    </source>
</evidence>
<evidence type="ECO:0000313" key="6">
    <source>
        <dbReference type="EMBL" id="MBX0304119.1"/>
    </source>
</evidence>
<sequence>MNRRELLATVGVASLGTVGVGGSTADGTVRRAGQSAGTYHNPVYDHVFPDPDVCRVGSTYYAYGTYHQWGEDPLERQLVPILRSSNLVDWEPVGPAFESEPAWSRYRGLWAPGVGRLAGRTLLYYSDAEFGADNPGVGVATAPEPTGPFEPRGGLFRSEDIGVPNAIDPMLFEGETPSLVWGSHRGIYGVRLADDGLAIAGEKFQIAGTGVEAPYVVERDGSFYLFGSRGTCCAGAESTYHVVVGRAERLRGPYRNREGEPLTADGVTGTTVLEGDEMFRAPGHCAVVRDSRSGWWLLYHAYVAGKPWVGATPRRVLMLDRVRWHEGWPVVGADGTPSRVGQVPQAAHTGPA</sequence>
<comment type="similarity">
    <text evidence="2">Belongs to the glycosyl hydrolase 43 family.</text>
</comment>
<dbReference type="GO" id="GO:0005975">
    <property type="term" value="P:carbohydrate metabolic process"/>
    <property type="evidence" value="ECO:0007669"/>
    <property type="project" value="InterPro"/>
</dbReference>
<evidence type="ECO:0000256" key="2">
    <source>
        <dbReference type="ARBA" id="ARBA00009865"/>
    </source>
</evidence>
<organism evidence="6 7">
    <name type="scientific">Haloarcula salinisoli</name>
    <dbReference type="NCBI Taxonomy" id="2487746"/>
    <lineage>
        <taxon>Archaea</taxon>
        <taxon>Methanobacteriati</taxon>
        <taxon>Methanobacteriota</taxon>
        <taxon>Stenosarchaea group</taxon>
        <taxon>Halobacteria</taxon>
        <taxon>Halobacteriales</taxon>
        <taxon>Haloarculaceae</taxon>
        <taxon>Haloarcula</taxon>
    </lineage>
</organism>
<evidence type="ECO:0000313" key="7">
    <source>
        <dbReference type="Proteomes" id="UP000783863"/>
    </source>
</evidence>
<comment type="pathway">
    <text evidence="1">Glycan metabolism; L-arabinan degradation.</text>
</comment>
<dbReference type="InterPro" id="IPR050727">
    <property type="entry name" value="GH43_arabinanases"/>
</dbReference>
<evidence type="ECO:0000256" key="3">
    <source>
        <dbReference type="ARBA" id="ARBA00022801"/>
    </source>
</evidence>
<dbReference type="AlphaFoldDB" id="A0A8J7YJ89"/>
<keyword evidence="7" id="KW-1185">Reference proteome</keyword>
<proteinExistence type="inferred from homology"/>
<dbReference type="GO" id="GO:0004553">
    <property type="term" value="F:hydrolase activity, hydrolyzing O-glycosyl compounds"/>
    <property type="evidence" value="ECO:0007669"/>
    <property type="project" value="InterPro"/>
</dbReference>
<dbReference type="RefSeq" id="WP_220588352.1">
    <property type="nucleotide sequence ID" value="NZ_RKLQ01000002.1"/>
</dbReference>
<dbReference type="Pfam" id="PF04616">
    <property type="entry name" value="Glyco_hydro_43"/>
    <property type="match status" value="1"/>
</dbReference>
<dbReference type="CDD" id="cd18616">
    <property type="entry name" value="GH43_ABN-like"/>
    <property type="match status" value="1"/>
</dbReference>
<evidence type="ECO:0000256" key="4">
    <source>
        <dbReference type="ARBA" id="ARBA00023295"/>
    </source>
</evidence>
<feature type="region of interest" description="Disordered" evidence="5">
    <location>
        <begin position="333"/>
        <end position="352"/>
    </location>
</feature>
<comment type="caution">
    <text evidence="6">The sequence shown here is derived from an EMBL/GenBank/DDBJ whole genome shotgun (WGS) entry which is preliminary data.</text>
</comment>
<keyword evidence="4" id="KW-0326">Glycosidase</keyword>
<dbReference type="InterPro" id="IPR023296">
    <property type="entry name" value="Glyco_hydro_beta-prop_sf"/>
</dbReference>
<reference evidence="6" key="1">
    <citation type="submission" date="2021-06" db="EMBL/GenBank/DDBJ databases">
        <title>Halomicroarcula sp. F24A a new haloarchaeum isolated from saline soil.</title>
        <authorList>
            <person name="Duran-Viseras A."/>
            <person name="Sanchez-Porro C."/>
            <person name="Ventosa A."/>
        </authorList>
    </citation>
    <scope>NUCLEOTIDE SEQUENCE</scope>
    <source>
        <strain evidence="6">F24A</strain>
    </source>
</reference>
<dbReference type="Proteomes" id="UP000783863">
    <property type="component" value="Unassembled WGS sequence"/>
</dbReference>
<dbReference type="SUPFAM" id="SSF75005">
    <property type="entry name" value="Arabinanase/levansucrase/invertase"/>
    <property type="match status" value="1"/>
</dbReference>
<gene>
    <name evidence="6" type="ORF">EGD98_10615</name>
</gene>
<evidence type="ECO:0000256" key="1">
    <source>
        <dbReference type="ARBA" id="ARBA00004834"/>
    </source>
</evidence>
<name>A0A8J7YJ89_9EURY</name>
<dbReference type="PANTHER" id="PTHR43301">
    <property type="entry name" value="ARABINAN ENDO-1,5-ALPHA-L-ARABINOSIDASE"/>
    <property type="match status" value="1"/>
</dbReference>
<accession>A0A8J7YJ89</accession>